<evidence type="ECO:0000313" key="1">
    <source>
        <dbReference type="EMBL" id="HIY65352.1"/>
    </source>
</evidence>
<organism evidence="1 2">
    <name type="scientific">Candidatus Agrococcus pullicola</name>
    <dbReference type="NCBI Taxonomy" id="2838429"/>
    <lineage>
        <taxon>Bacteria</taxon>
        <taxon>Bacillati</taxon>
        <taxon>Actinomycetota</taxon>
        <taxon>Actinomycetes</taxon>
        <taxon>Micrococcales</taxon>
        <taxon>Microbacteriaceae</taxon>
        <taxon>Agrococcus</taxon>
    </lineage>
</organism>
<evidence type="ECO:0000313" key="2">
    <source>
        <dbReference type="Proteomes" id="UP000824005"/>
    </source>
</evidence>
<proteinExistence type="predicted"/>
<evidence type="ECO:0008006" key="3">
    <source>
        <dbReference type="Google" id="ProtNLM"/>
    </source>
</evidence>
<reference evidence="1" key="2">
    <citation type="submission" date="2021-04" db="EMBL/GenBank/DDBJ databases">
        <authorList>
            <person name="Gilroy R."/>
        </authorList>
    </citation>
    <scope>NUCLEOTIDE SEQUENCE</scope>
    <source>
        <strain evidence="1">ChiGjej1B1-98</strain>
    </source>
</reference>
<dbReference type="Gene3D" id="3.40.50.1820">
    <property type="entry name" value="alpha/beta hydrolase"/>
    <property type="match status" value="1"/>
</dbReference>
<comment type="caution">
    <text evidence="1">The sequence shown here is derived from an EMBL/GenBank/DDBJ whole genome shotgun (WGS) entry which is preliminary data.</text>
</comment>
<dbReference type="AlphaFoldDB" id="A0A9D1YUG0"/>
<reference evidence="1" key="1">
    <citation type="journal article" date="2021" name="PeerJ">
        <title>Extensive microbial diversity within the chicken gut microbiome revealed by metagenomics and culture.</title>
        <authorList>
            <person name="Gilroy R."/>
            <person name="Ravi A."/>
            <person name="Getino M."/>
            <person name="Pursley I."/>
            <person name="Horton D.L."/>
            <person name="Alikhan N.F."/>
            <person name="Baker D."/>
            <person name="Gharbi K."/>
            <person name="Hall N."/>
            <person name="Watson M."/>
            <person name="Adriaenssens E.M."/>
            <person name="Foster-Nyarko E."/>
            <person name="Jarju S."/>
            <person name="Secka A."/>
            <person name="Antonio M."/>
            <person name="Oren A."/>
            <person name="Chaudhuri R.R."/>
            <person name="La Ragione R."/>
            <person name="Hildebrand F."/>
            <person name="Pallen M.J."/>
        </authorList>
    </citation>
    <scope>NUCLEOTIDE SEQUENCE</scope>
    <source>
        <strain evidence="1">ChiGjej1B1-98</strain>
    </source>
</reference>
<protein>
    <recommendedName>
        <fullName evidence="3">Alpha/beta hydrolase</fullName>
    </recommendedName>
</protein>
<accession>A0A9D1YUG0</accession>
<dbReference type="EMBL" id="DXDC01000109">
    <property type="protein sequence ID" value="HIY65352.1"/>
    <property type="molecule type" value="Genomic_DNA"/>
</dbReference>
<dbReference type="Proteomes" id="UP000824005">
    <property type="component" value="Unassembled WGS sequence"/>
</dbReference>
<name>A0A9D1YUG0_9MICO</name>
<gene>
    <name evidence="1" type="ORF">H9830_03645</name>
</gene>
<sequence>QTWRHLTIVASPDRGYPAFKERATATAGGMEPLIALTIERWFEPKQIATAHPAVAYASERLRRMSARSWDALWLDFAEFPGHRRQLEGLGLPGLCIAGAQDQSTPPAVVERVAGALGYELEMIEGAPHQLLQTHAETLFALWTQSFDVSSPGVRQDL</sequence>
<dbReference type="InterPro" id="IPR029058">
    <property type="entry name" value="AB_hydrolase_fold"/>
</dbReference>
<feature type="non-terminal residue" evidence="1">
    <location>
        <position position="1"/>
    </location>
</feature>
<dbReference type="SUPFAM" id="SSF53474">
    <property type="entry name" value="alpha/beta-Hydrolases"/>
    <property type="match status" value="1"/>
</dbReference>